<dbReference type="EMBL" id="MIKF01000344">
    <property type="protein sequence ID" value="RTE71898.1"/>
    <property type="molecule type" value="Genomic_DNA"/>
</dbReference>
<sequence length="79" mass="8692">MDDCDVSSMKVSPFAKFEVREGRVSSKVPGACSFLLDLSSFVSSHQLVTSYPGCVLLLHNAEYTRLDQRHQSLAPACLD</sequence>
<dbReference type="AlphaFoldDB" id="A0A430L854"/>
<accession>A0A430L854</accession>
<gene>
    <name evidence="1" type="ORF">BHE90_013706</name>
</gene>
<evidence type="ECO:0000313" key="2">
    <source>
        <dbReference type="Proteomes" id="UP000287124"/>
    </source>
</evidence>
<evidence type="ECO:0000313" key="1">
    <source>
        <dbReference type="EMBL" id="RTE71898.1"/>
    </source>
</evidence>
<keyword evidence="2" id="KW-1185">Reference proteome</keyword>
<dbReference type="Proteomes" id="UP000287124">
    <property type="component" value="Unassembled WGS sequence"/>
</dbReference>
<name>A0A430L854_9HYPO</name>
<comment type="caution">
    <text evidence="1">The sequence shown here is derived from an EMBL/GenBank/DDBJ whole genome shotgun (WGS) entry which is preliminary data.</text>
</comment>
<organism evidence="1 2">
    <name type="scientific">Fusarium euwallaceae</name>
    <dbReference type="NCBI Taxonomy" id="1147111"/>
    <lineage>
        <taxon>Eukaryota</taxon>
        <taxon>Fungi</taxon>
        <taxon>Dikarya</taxon>
        <taxon>Ascomycota</taxon>
        <taxon>Pezizomycotina</taxon>
        <taxon>Sordariomycetes</taxon>
        <taxon>Hypocreomycetidae</taxon>
        <taxon>Hypocreales</taxon>
        <taxon>Nectriaceae</taxon>
        <taxon>Fusarium</taxon>
        <taxon>Fusarium solani species complex</taxon>
    </lineage>
</organism>
<reference evidence="1 2" key="1">
    <citation type="submission" date="2017-06" db="EMBL/GenBank/DDBJ databases">
        <title>Comparative genomic analysis of Ambrosia Fusariam Clade fungi.</title>
        <authorList>
            <person name="Stajich J.E."/>
            <person name="Carrillo J."/>
            <person name="Kijimoto T."/>
            <person name="Eskalen A."/>
            <person name="O'Donnell K."/>
            <person name="Kasson M."/>
        </authorList>
    </citation>
    <scope>NUCLEOTIDE SEQUENCE [LARGE SCALE GENOMIC DNA]</scope>
    <source>
        <strain evidence="1 2">UCR1854</strain>
    </source>
</reference>
<protein>
    <submittedName>
        <fullName evidence="1">Uncharacterized protein</fullName>
    </submittedName>
</protein>
<proteinExistence type="predicted"/>